<feature type="non-terminal residue" evidence="2">
    <location>
        <position position="294"/>
    </location>
</feature>
<dbReference type="InterPro" id="IPR029058">
    <property type="entry name" value="AB_hydrolase_fold"/>
</dbReference>
<organism evidence="2 3">
    <name type="scientific">Genlisea aurea</name>
    <dbReference type="NCBI Taxonomy" id="192259"/>
    <lineage>
        <taxon>Eukaryota</taxon>
        <taxon>Viridiplantae</taxon>
        <taxon>Streptophyta</taxon>
        <taxon>Embryophyta</taxon>
        <taxon>Tracheophyta</taxon>
        <taxon>Spermatophyta</taxon>
        <taxon>Magnoliopsida</taxon>
        <taxon>eudicotyledons</taxon>
        <taxon>Gunneridae</taxon>
        <taxon>Pentapetalae</taxon>
        <taxon>asterids</taxon>
        <taxon>lamiids</taxon>
        <taxon>Lamiales</taxon>
        <taxon>Lentibulariaceae</taxon>
        <taxon>Genlisea</taxon>
    </lineage>
</organism>
<keyword evidence="3" id="KW-1185">Reference proteome</keyword>
<name>S8DDI5_9LAMI</name>
<comment type="caution">
    <text evidence="2">The sequence shown here is derived from an EMBL/GenBank/DDBJ whole genome shotgun (WGS) entry which is preliminary data.</text>
</comment>
<feature type="non-terminal residue" evidence="2">
    <location>
        <position position="1"/>
    </location>
</feature>
<reference evidence="2 3" key="1">
    <citation type="journal article" date="2013" name="BMC Genomics">
        <title>The miniature genome of a carnivorous plant Genlisea aurea contains a low number of genes and short non-coding sequences.</title>
        <authorList>
            <person name="Leushkin E.V."/>
            <person name="Sutormin R.A."/>
            <person name="Nabieva E.R."/>
            <person name="Penin A.A."/>
            <person name="Kondrashov A.S."/>
            <person name="Logacheva M.D."/>
        </authorList>
    </citation>
    <scope>NUCLEOTIDE SEQUENCE [LARGE SCALE GENOMIC DNA]</scope>
</reference>
<dbReference type="Pfam" id="PF00561">
    <property type="entry name" value="Abhydrolase_1"/>
    <property type="match status" value="1"/>
</dbReference>
<dbReference type="Proteomes" id="UP000015453">
    <property type="component" value="Unassembled WGS sequence"/>
</dbReference>
<dbReference type="EMBL" id="AUSU01010293">
    <property type="protein sequence ID" value="EPS57377.1"/>
    <property type="molecule type" value="Genomic_DNA"/>
</dbReference>
<dbReference type="Gene3D" id="3.40.50.1820">
    <property type="entry name" value="alpha/beta hydrolase"/>
    <property type="match status" value="1"/>
</dbReference>
<sequence>CFSLVASRNRCLKISFSYSGLRPSMADLGDGTVMNCWLPKKRIPTRPNVVLIHGFGANALWQFSDAVPPLAARFNVYVPDLLFFGKSFTTRPERSDAFQAQCVKRALEAYGVDKVILLGLSYGGFVAYSMAAQFPESVEKVVICSSGVCLEEADIAAGLFPVPSVDDAAALLIPNTKEKLRELFQYTFVKFPTAVPSAILEDFIQEMCLQHVEQRKEMLHAIAKDRKLSDLPKISQPTLIIWGEKDQIFPLELAHRLQRHLGEIAEMEVIKNTGHACIFEKSKEFNRRVKKFLL</sequence>
<dbReference type="PANTHER" id="PTHR43139:SF59">
    <property type="entry name" value="ALPHA_BETA-HYDROLASES SUPERFAMILY PROTEIN"/>
    <property type="match status" value="1"/>
</dbReference>
<dbReference type="GO" id="GO:0016787">
    <property type="term" value="F:hydrolase activity"/>
    <property type="evidence" value="ECO:0007669"/>
    <property type="project" value="UniProtKB-ARBA"/>
</dbReference>
<gene>
    <name evidence="2" type="ORF">M569_17440</name>
</gene>
<dbReference type="SUPFAM" id="SSF53474">
    <property type="entry name" value="alpha/beta-Hydrolases"/>
    <property type="match status" value="1"/>
</dbReference>
<evidence type="ECO:0000259" key="1">
    <source>
        <dbReference type="Pfam" id="PF00561"/>
    </source>
</evidence>
<dbReference type="InterPro" id="IPR000073">
    <property type="entry name" value="AB_hydrolase_1"/>
</dbReference>
<dbReference type="OrthoDB" id="6431331at2759"/>
<protein>
    <recommendedName>
        <fullName evidence="1">AB hydrolase-1 domain-containing protein</fullName>
    </recommendedName>
</protein>
<evidence type="ECO:0000313" key="3">
    <source>
        <dbReference type="Proteomes" id="UP000015453"/>
    </source>
</evidence>
<accession>S8DDI5</accession>
<proteinExistence type="predicted"/>
<feature type="domain" description="AB hydrolase-1" evidence="1">
    <location>
        <begin position="47"/>
        <end position="281"/>
    </location>
</feature>
<dbReference type="InterPro" id="IPR052370">
    <property type="entry name" value="Meta-cleavage_hydrolase"/>
</dbReference>
<dbReference type="AlphaFoldDB" id="S8DDI5"/>
<dbReference type="PRINTS" id="PR00111">
    <property type="entry name" value="ABHYDROLASE"/>
</dbReference>
<dbReference type="PANTHER" id="PTHR43139">
    <property type="entry name" value="SI:DKEY-122A22.2"/>
    <property type="match status" value="1"/>
</dbReference>
<evidence type="ECO:0000313" key="2">
    <source>
        <dbReference type="EMBL" id="EPS57377.1"/>
    </source>
</evidence>